<dbReference type="Gene3D" id="3.90.230.10">
    <property type="entry name" value="Creatinase/methionine aminopeptidase superfamily"/>
    <property type="match status" value="1"/>
</dbReference>
<comment type="function">
    <text evidence="3">Catalyzes the removal of a penultimate prolyl residue from the N-termini of peptides.</text>
</comment>
<keyword evidence="11" id="KW-0464">Manganese</keyword>
<dbReference type="InterPro" id="IPR036005">
    <property type="entry name" value="Creatinase/aminopeptidase-like"/>
</dbReference>
<evidence type="ECO:0000256" key="6">
    <source>
        <dbReference type="ARBA" id="ARBA00022438"/>
    </source>
</evidence>
<dbReference type="STRING" id="1392250.A0A2I2G5V7"/>
<accession>A0A2I2G5V7</accession>
<dbReference type="InterPro" id="IPR052433">
    <property type="entry name" value="X-Pro_dipept-like"/>
</dbReference>
<dbReference type="SUPFAM" id="SSF55920">
    <property type="entry name" value="Creatinase/aminopeptidase"/>
    <property type="match status" value="1"/>
</dbReference>
<dbReference type="GO" id="GO:0006508">
    <property type="term" value="P:proteolysis"/>
    <property type="evidence" value="ECO:0007669"/>
    <property type="project" value="UniProtKB-KW"/>
</dbReference>
<dbReference type="PANTHER" id="PTHR43226:SF3">
    <property type="entry name" value="XAA-PRO AMINOPEPTIDASE AN0832-RELATED"/>
    <property type="match status" value="1"/>
</dbReference>
<dbReference type="InterPro" id="IPR007865">
    <property type="entry name" value="Aminopep_P_N"/>
</dbReference>
<evidence type="ECO:0000256" key="7">
    <source>
        <dbReference type="ARBA" id="ARBA00022670"/>
    </source>
</evidence>
<proteinExistence type="inferred from homology"/>
<dbReference type="VEuPathDB" id="FungiDB:P170DRAFT_437926"/>
<keyword evidence="9" id="KW-0378">Hydrolase</keyword>
<dbReference type="Proteomes" id="UP000234275">
    <property type="component" value="Unassembled WGS sequence"/>
</dbReference>
<reference evidence="16 17" key="1">
    <citation type="submission" date="2016-12" db="EMBL/GenBank/DDBJ databases">
        <title>The genomes of Aspergillus section Nigri reveals drivers in fungal speciation.</title>
        <authorList>
            <consortium name="DOE Joint Genome Institute"/>
            <person name="Vesth T.C."/>
            <person name="Nybo J."/>
            <person name="Theobald S."/>
            <person name="Brandl J."/>
            <person name="Frisvad J.C."/>
            <person name="Nielsen K.F."/>
            <person name="Lyhne E.K."/>
            <person name="Kogle M.E."/>
            <person name="Kuo A."/>
            <person name="Riley R."/>
            <person name="Clum A."/>
            <person name="Nolan M."/>
            <person name="Lipzen A."/>
            <person name="Salamov A."/>
            <person name="Henrissat B."/>
            <person name="Wiebenga A."/>
            <person name="De Vries R.P."/>
            <person name="Grigoriev I.V."/>
            <person name="Mortensen U.H."/>
            <person name="Andersen M.R."/>
            <person name="Baker S.E."/>
        </authorList>
    </citation>
    <scope>NUCLEOTIDE SEQUENCE [LARGE SCALE GENOMIC DNA]</scope>
    <source>
        <strain evidence="16 17">IBT 23096</strain>
    </source>
</reference>
<comment type="similarity">
    <text evidence="4 14">Belongs to the peptidase M24B family.</text>
</comment>
<evidence type="ECO:0000256" key="3">
    <source>
        <dbReference type="ARBA" id="ARBA00002443"/>
    </source>
</evidence>
<dbReference type="InterPro" id="IPR000994">
    <property type="entry name" value="Pept_M24"/>
</dbReference>
<dbReference type="GO" id="GO:0030145">
    <property type="term" value="F:manganese ion binding"/>
    <property type="evidence" value="ECO:0007669"/>
    <property type="project" value="InterPro"/>
</dbReference>
<dbReference type="AlphaFoldDB" id="A0A2I2G5V7"/>
<evidence type="ECO:0000256" key="9">
    <source>
        <dbReference type="ARBA" id="ARBA00022801"/>
    </source>
</evidence>
<keyword evidence="10" id="KW-0482">Metalloprotease</keyword>
<feature type="domain" description="Aminopeptidase P N-terminal" evidence="15">
    <location>
        <begin position="32"/>
        <end position="165"/>
    </location>
</feature>
<dbReference type="SMART" id="SM01011">
    <property type="entry name" value="AMP_N"/>
    <property type="match status" value="1"/>
</dbReference>
<evidence type="ECO:0000256" key="2">
    <source>
        <dbReference type="ARBA" id="ARBA00001936"/>
    </source>
</evidence>
<comment type="cofactor">
    <cofactor evidence="2">
        <name>Mn(2+)</name>
        <dbReference type="ChEBI" id="CHEBI:29035"/>
    </cofactor>
</comment>
<dbReference type="EC" id="3.4.11.9" evidence="5"/>
<gene>
    <name evidence="16" type="ORF">P170DRAFT_437926</name>
</gene>
<evidence type="ECO:0000256" key="4">
    <source>
        <dbReference type="ARBA" id="ARBA00008766"/>
    </source>
</evidence>
<dbReference type="OrthoDB" id="10261878at2759"/>
<protein>
    <recommendedName>
        <fullName evidence="5">Xaa-Pro aminopeptidase</fullName>
        <ecNumber evidence="5">3.4.11.9</ecNumber>
    </recommendedName>
    <alternativeName>
        <fullName evidence="12">Aminoacylproline aminopeptidase</fullName>
    </alternativeName>
    <alternativeName>
        <fullName evidence="13">Prolidase</fullName>
    </alternativeName>
</protein>
<keyword evidence="7" id="KW-0645">Protease</keyword>
<evidence type="ECO:0000256" key="14">
    <source>
        <dbReference type="RuleBase" id="RU000590"/>
    </source>
</evidence>
<comment type="catalytic activity">
    <reaction evidence="1">
        <text>Release of any N-terminal amino acid, including proline, that is linked to proline, even from a dipeptide or tripeptide.</text>
        <dbReference type="EC" id="3.4.11.9"/>
    </reaction>
</comment>
<evidence type="ECO:0000256" key="8">
    <source>
        <dbReference type="ARBA" id="ARBA00022723"/>
    </source>
</evidence>
<keyword evidence="6 16" id="KW-0031">Aminopeptidase</keyword>
<evidence type="ECO:0000256" key="11">
    <source>
        <dbReference type="ARBA" id="ARBA00023211"/>
    </source>
</evidence>
<evidence type="ECO:0000256" key="13">
    <source>
        <dbReference type="ARBA" id="ARBA00032413"/>
    </source>
</evidence>
<evidence type="ECO:0000256" key="10">
    <source>
        <dbReference type="ARBA" id="ARBA00023049"/>
    </source>
</evidence>
<name>A0A2I2G5V7_9EURO</name>
<evidence type="ECO:0000313" key="16">
    <source>
        <dbReference type="EMBL" id="PLB48258.1"/>
    </source>
</evidence>
<dbReference type="InterPro" id="IPR029149">
    <property type="entry name" value="Creatin/AminoP/Spt16_N"/>
</dbReference>
<evidence type="ECO:0000259" key="15">
    <source>
        <dbReference type="SMART" id="SM01011"/>
    </source>
</evidence>
<evidence type="ECO:0000256" key="12">
    <source>
        <dbReference type="ARBA" id="ARBA00030849"/>
    </source>
</evidence>
<dbReference type="InterPro" id="IPR001131">
    <property type="entry name" value="Peptidase_M24B_aminopep-P_CS"/>
</dbReference>
<dbReference type="RefSeq" id="XP_024703560.1">
    <property type="nucleotide sequence ID" value="XM_024849476.1"/>
</dbReference>
<dbReference type="EMBL" id="MSFO01000005">
    <property type="protein sequence ID" value="PLB48258.1"/>
    <property type="molecule type" value="Genomic_DNA"/>
</dbReference>
<keyword evidence="8 14" id="KW-0479">Metal-binding</keyword>
<dbReference type="Pfam" id="PF00557">
    <property type="entry name" value="Peptidase_M24"/>
    <property type="match status" value="1"/>
</dbReference>
<dbReference type="Gene3D" id="3.40.350.10">
    <property type="entry name" value="Creatinase/prolidase N-terminal domain"/>
    <property type="match status" value="1"/>
</dbReference>
<dbReference type="Pfam" id="PF05195">
    <property type="entry name" value="AMP_N"/>
    <property type="match status" value="1"/>
</dbReference>
<keyword evidence="17" id="KW-1185">Reference proteome</keyword>
<dbReference type="PANTHER" id="PTHR43226">
    <property type="entry name" value="XAA-PRO AMINOPEPTIDASE 3"/>
    <property type="match status" value="1"/>
</dbReference>
<evidence type="ECO:0000256" key="5">
    <source>
        <dbReference type="ARBA" id="ARBA00012574"/>
    </source>
</evidence>
<dbReference type="PROSITE" id="PS00491">
    <property type="entry name" value="PROLINE_PEPTIDASE"/>
    <property type="match status" value="1"/>
</dbReference>
<dbReference type="GO" id="GO:0070006">
    <property type="term" value="F:metalloaminopeptidase activity"/>
    <property type="evidence" value="ECO:0007669"/>
    <property type="project" value="InterPro"/>
</dbReference>
<organism evidence="16 17">
    <name type="scientific">Aspergillus steynii IBT 23096</name>
    <dbReference type="NCBI Taxonomy" id="1392250"/>
    <lineage>
        <taxon>Eukaryota</taxon>
        <taxon>Fungi</taxon>
        <taxon>Dikarya</taxon>
        <taxon>Ascomycota</taxon>
        <taxon>Pezizomycotina</taxon>
        <taxon>Eurotiomycetes</taxon>
        <taxon>Eurotiomycetidae</taxon>
        <taxon>Eurotiales</taxon>
        <taxon>Aspergillaceae</taxon>
        <taxon>Aspergillus</taxon>
        <taxon>Aspergillus subgen. Circumdati</taxon>
    </lineage>
</organism>
<sequence>MGVRRCLPSSIIGPDDACDIRITVPGNECDKYPAKQHARKTALKLGASSGLIYLAGQPTINWGDSDQPRFFRQRRYFYYLTGTNEADCHVTYDIKNDLLTLYVPDFDLHHAIWMGPTLTVDEALQRYDVDRVRYHASLSDDIQSWARKSNGSNPIYILHETQKPAIPTTGLHFDHDRLVPAMNIARMVKDEYEIRMIRRANEISGLAHRKILETIHKMKNETEIEGLFLDTCVSHGAKNQSYEIIAGSGENAAVLHYVKNDEPLHGRQLVCLDAGAEWNCYASDVTRTIPLPSSSSSSPSSSLSSDWPSDRAKAIYQIVEDIQERCIKLSKEGSSFALLQKVARFYTVKGLRRLGVLRGNDINEILASGASNIFFPHGLGHHVGLEVHDVTESSNTPQDPSSIKQWGGRAFVPPVPVEDSTLTGSSSSSTRSDLFEEGMIITVEPGIYFSRLALRNARTLPLARYIDFEEAEKYLPVGGVRIEDDVLITKGGPENLTTAPKGQEMLEILRRGIDR</sequence>
<evidence type="ECO:0000313" key="17">
    <source>
        <dbReference type="Proteomes" id="UP000234275"/>
    </source>
</evidence>
<dbReference type="GeneID" id="36557175"/>
<evidence type="ECO:0000256" key="1">
    <source>
        <dbReference type="ARBA" id="ARBA00001424"/>
    </source>
</evidence>
<dbReference type="SUPFAM" id="SSF53092">
    <property type="entry name" value="Creatinase/prolidase N-terminal domain"/>
    <property type="match status" value="1"/>
</dbReference>
<comment type="caution">
    <text evidence="16">The sequence shown here is derived from an EMBL/GenBank/DDBJ whole genome shotgun (WGS) entry which is preliminary data.</text>
</comment>